<dbReference type="Pfam" id="PF00249">
    <property type="entry name" value="Myb_DNA-binding"/>
    <property type="match status" value="2"/>
</dbReference>
<feature type="domain" description="Myb-like" evidence="7">
    <location>
        <begin position="9"/>
        <end position="73"/>
    </location>
</feature>
<keyword evidence="4" id="KW-0238">DNA-binding</keyword>
<dbReference type="SUPFAM" id="SSF46689">
    <property type="entry name" value="Homeodomain-like"/>
    <property type="match status" value="1"/>
</dbReference>
<feature type="domain" description="HTH myb-type" evidence="8">
    <location>
        <begin position="78"/>
        <end position="132"/>
    </location>
</feature>
<dbReference type="PROSITE" id="PS51294">
    <property type="entry name" value="HTH_MYB"/>
    <property type="match status" value="2"/>
</dbReference>
<dbReference type="PANTHER" id="PTHR47997:SF75">
    <property type="entry name" value="MYB DOMAIN PROTEIN 55"/>
    <property type="match status" value="1"/>
</dbReference>
<protein>
    <submittedName>
        <fullName evidence="9">MYB transcription factor</fullName>
    </submittedName>
</protein>
<feature type="domain" description="Myb-like" evidence="7">
    <location>
        <begin position="87"/>
        <end position="126"/>
    </location>
</feature>
<proteinExistence type="evidence at transcript level"/>
<dbReference type="InterPro" id="IPR017930">
    <property type="entry name" value="Myb_dom"/>
</dbReference>
<keyword evidence="2" id="KW-0677">Repeat</keyword>
<evidence type="ECO:0000259" key="7">
    <source>
        <dbReference type="PROSITE" id="PS50090"/>
    </source>
</evidence>
<evidence type="ECO:0000256" key="4">
    <source>
        <dbReference type="ARBA" id="ARBA00023125"/>
    </source>
</evidence>
<accession>D5FFI5</accession>
<reference evidence="9" key="1">
    <citation type="submission" date="2007-03" db="EMBL/GenBank/DDBJ databases">
        <title>Characterization and expression analysis of two R2R3-MYB transcription factors PeMYBA1 and PeMYBA2 in Populus.</title>
        <authorList>
            <person name="Su H."/>
            <person name="Wang L."/>
            <person name="Zhu D."/>
        </authorList>
    </citation>
    <scope>NUCLEOTIDE SEQUENCE</scope>
</reference>
<dbReference type="Gene3D" id="1.10.10.60">
    <property type="entry name" value="Homeodomain-like"/>
    <property type="match status" value="2"/>
</dbReference>
<sequence>MGRTCCDAADKVSKGLWTYEEDERLLRYIQSHGYGKWHDVPSQAGCQGHFIGCYDRDLNRCRKSCRLRWLNYLRADVKRGRFTLSYQEENLVILELHSLLGNRWSLKASAHLPGRTDNEVKNYWNSCCLRKLKNSHSDISLLTILQFL</sequence>
<gene>
    <name evidence="9" type="primary">MYBA1</name>
</gene>
<feature type="domain" description="HTH myb-type" evidence="8">
    <location>
        <begin position="9"/>
        <end position="77"/>
    </location>
</feature>
<dbReference type="InterPro" id="IPR009057">
    <property type="entry name" value="Homeodomain-like_sf"/>
</dbReference>
<dbReference type="PROSITE" id="PS50090">
    <property type="entry name" value="MYB_LIKE"/>
    <property type="match status" value="2"/>
</dbReference>
<evidence type="ECO:0000256" key="5">
    <source>
        <dbReference type="ARBA" id="ARBA00023163"/>
    </source>
</evidence>
<dbReference type="GO" id="GO:0003677">
    <property type="term" value="F:DNA binding"/>
    <property type="evidence" value="ECO:0007669"/>
    <property type="project" value="UniProtKB-KW"/>
</dbReference>
<dbReference type="CDD" id="cd00167">
    <property type="entry name" value="SANT"/>
    <property type="match status" value="2"/>
</dbReference>
<evidence type="ECO:0000313" key="9">
    <source>
        <dbReference type="EMBL" id="ABS58588.1"/>
    </source>
</evidence>
<evidence type="ECO:0000256" key="6">
    <source>
        <dbReference type="ARBA" id="ARBA00023242"/>
    </source>
</evidence>
<comment type="subcellular location">
    <subcellularLocation>
        <location evidence="1">Nucleus</location>
    </subcellularLocation>
</comment>
<keyword evidence="5" id="KW-0804">Transcription</keyword>
<keyword evidence="6" id="KW-0539">Nucleus</keyword>
<feature type="non-terminal residue" evidence="9">
    <location>
        <position position="148"/>
    </location>
</feature>
<dbReference type="GO" id="GO:0005634">
    <property type="term" value="C:nucleus"/>
    <property type="evidence" value="ECO:0007669"/>
    <property type="project" value="UniProtKB-SubCell"/>
</dbReference>
<keyword evidence="3" id="KW-0805">Transcription regulation</keyword>
<evidence type="ECO:0000259" key="8">
    <source>
        <dbReference type="PROSITE" id="PS51294"/>
    </source>
</evidence>
<evidence type="ECO:0000256" key="1">
    <source>
        <dbReference type="ARBA" id="ARBA00004123"/>
    </source>
</evidence>
<organism evidence="9">
    <name type="scientific">Populus canadensis</name>
    <name type="common">Canadian poplar</name>
    <name type="synonym">Populus deltoides x Populus nigra</name>
    <dbReference type="NCBI Taxonomy" id="3690"/>
    <lineage>
        <taxon>Eukaryota</taxon>
        <taxon>Viridiplantae</taxon>
        <taxon>Streptophyta</taxon>
        <taxon>Embryophyta</taxon>
        <taxon>Tracheophyta</taxon>
        <taxon>Spermatophyta</taxon>
        <taxon>Magnoliopsida</taxon>
        <taxon>eudicotyledons</taxon>
        <taxon>Gunneridae</taxon>
        <taxon>Pentapetalae</taxon>
        <taxon>rosids</taxon>
        <taxon>fabids</taxon>
        <taxon>Malpighiales</taxon>
        <taxon>Salicaceae</taxon>
        <taxon>Saliceae</taxon>
        <taxon>Populus</taxon>
    </lineage>
</organism>
<dbReference type="AlphaFoldDB" id="D5FFI5"/>
<dbReference type="SMART" id="SM00717">
    <property type="entry name" value="SANT"/>
    <property type="match status" value="2"/>
</dbReference>
<name>D5FFI5_POPCA</name>
<dbReference type="PANTHER" id="PTHR47997">
    <property type="entry name" value="MYB DOMAIN PROTEIN 55"/>
    <property type="match status" value="1"/>
</dbReference>
<evidence type="ECO:0000256" key="3">
    <source>
        <dbReference type="ARBA" id="ARBA00023015"/>
    </source>
</evidence>
<dbReference type="InterPro" id="IPR001005">
    <property type="entry name" value="SANT/Myb"/>
</dbReference>
<dbReference type="EMBL" id="EF501987">
    <property type="protein sequence ID" value="ABS58588.1"/>
    <property type="molecule type" value="mRNA"/>
</dbReference>
<dbReference type="InterPro" id="IPR051953">
    <property type="entry name" value="Plant_SW-associated_TFs"/>
</dbReference>
<evidence type="ECO:0000256" key="2">
    <source>
        <dbReference type="ARBA" id="ARBA00022737"/>
    </source>
</evidence>